<reference evidence="2" key="1">
    <citation type="submission" date="2016-09" db="EMBL/GenBank/DDBJ databases">
        <title>Complete Genome Sequence of Brevibacterium aurantiacum SMQ-1335.</title>
        <authorList>
            <person name="de Melo A.G."/>
            <person name="Labrie S.J."/>
            <person name="Dumaresq J."/>
            <person name="Roberts R.J."/>
            <person name="Tremblay D.M."/>
            <person name="Moineau S."/>
        </authorList>
    </citation>
    <scope>NUCLEOTIDE SEQUENCE</scope>
    <source>
        <strain evidence="2">SMQ-1335</strain>
    </source>
</reference>
<evidence type="ECO:0000256" key="1">
    <source>
        <dbReference type="SAM" id="Phobius"/>
    </source>
</evidence>
<accession>A0A2A3Z5V4</accession>
<dbReference type="Proteomes" id="UP000217720">
    <property type="component" value="Unassembled WGS sequence"/>
</dbReference>
<name>A0A1D7W8A7_BREAU</name>
<dbReference type="EMBL" id="NRGO01000004">
    <property type="protein sequence ID" value="PCC51638.1"/>
    <property type="molecule type" value="Genomic_DNA"/>
</dbReference>
<evidence type="ECO:0000313" key="20">
    <source>
        <dbReference type="Proteomes" id="UP000234327"/>
    </source>
</evidence>
<feature type="transmembrane region" description="Helical" evidence="1">
    <location>
        <begin position="76"/>
        <end position="96"/>
    </location>
</feature>
<evidence type="ECO:0000313" key="3">
    <source>
        <dbReference type="EMBL" id="PCC17922.1"/>
    </source>
</evidence>
<dbReference type="EMBL" id="NRGQ01000028">
    <property type="protein sequence ID" value="PCC41518.1"/>
    <property type="molecule type" value="Genomic_DNA"/>
</dbReference>
<dbReference type="AlphaFoldDB" id="A0A1D7W8A7"/>
<evidence type="ECO:0000313" key="12">
    <source>
        <dbReference type="Proteomes" id="UP000094793"/>
    </source>
</evidence>
<dbReference type="EMBL" id="FXZI01000002">
    <property type="protein sequence ID" value="SMX79847.1"/>
    <property type="molecule type" value="Genomic_DNA"/>
</dbReference>
<dbReference type="RefSeq" id="WP_069601020.1">
    <property type="nucleotide sequence ID" value="NZ_BJME01000002.1"/>
</dbReference>
<dbReference type="EMBL" id="FXZB01000010">
    <property type="protein sequence ID" value="SMX78081.1"/>
    <property type="molecule type" value="Genomic_DNA"/>
</dbReference>
<dbReference type="EMBL" id="NRGP01000007">
    <property type="protein sequence ID" value="PCC47422.1"/>
    <property type="molecule type" value="Genomic_DNA"/>
</dbReference>
<keyword evidence="1" id="KW-0812">Transmembrane</keyword>
<keyword evidence="1" id="KW-0472">Membrane</keyword>
<evidence type="ECO:0000313" key="11">
    <source>
        <dbReference type="EMBL" id="SMX79847.1"/>
    </source>
</evidence>
<dbReference type="KEGG" id="blin:BLSMQ_3542"/>
<accession>A0A2H1IJR9</accession>
<dbReference type="Proteomes" id="UP000218620">
    <property type="component" value="Unassembled WGS sequence"/>
</dbReference>
<organism evidence="2 12">
    <name type="scientific">Brevibacterium aurantiacum</name>
    <dbReference type="NCBI Taxonomy" id="273384"/>
    <lineage>
        <taxon>Bacteria</taxon>
        <taxon>Bacillati</taxon>
        <taxon>Actinomycetota</taxon>
        <taxon>Actinomycetes</taxon>
        <taxon>Micrococcales</taxon>
        <taxon>Brevibacteriaceae</taxon>
        <taxon>Brevibacterium</taxon>
    </lineage>
</organism>
<evidence type="ECO:0000313" key="9">
    <source>
        <dbReference type="EMBL" id="SMX75414.1"/>
    </source>
</evidence>
<feature type="transmembrane region" description="Helical" evidence="1">
    <location>
        <begin position="108"/>
        <end position="129"/>
    </location>
</feature>
<evidence type="ECO:0000313" key="5">
    <source>
        <dbReference type="EMBL" id="PCC47422.1"/>
    </source>
</evidence>
<dbReference type="SUPFAM" id="SSF103473">
    <property type="entry name" value="MFS general substrate transporter"/>
    <property type="match status" value="1"/>
</dbReference>
<evidence type="ECO:0000313" key="4">
    <source>
        <dbReference type="EMBL" id="PCC41518.1"/>
    </source>
</evidence>
<evidence type="ECO:0000313" key="14">
    <source>
        <dbReference type="Proteomes" id="UP000217720"/>
    </source>
</evidence>
<evidence type="ECO:0000313" key="19">
    <source>
        <dbReference type="Proteomes" id="UP000234300"/>
    </source>
</evidence>
<dbReference type="GeneID" id="60907788"/>
<dbReference type="EMBL" id="FXYZ01000001">
    <property type="protein sequence ID" value="SMX64079.1"/>
    <property type="molecule type" value="Genomic_DNA"/>
</dbReference>
<dbReference type="Proteomes" id="UP000217881">
    <property type="component" value="Unassembled WGS sequence"/>
</dbReference>
<accession>A0A1D7W8A7</accession>
<evidence type="ECO:0000313" key="21">
    <source>
        <dbReference type="Proteomes" id="UP000234525"/>
    </source>
</evidence>
<dbReference type="EMBL" id="NRGX01000001">
    <property type="protein sequence ID" value="PCC17922.1"/>
    <property type="molecule type" value="Genomic_DNA"/>
</dbReference>
<evidence type="ECO:0000313" key="8">
    <source>
        <dbReference type="EMBL" id="SMX64079.1"/>
    </source>
</evidence>
<proteinExistence type="predicted"/>
<evidence type="ECO:0000313" key="7">
    <source>
        <dbReference type="EMBL" id="PCC55185.1"/>
    </source>
</evidence>
<evidence type="ECO:0000313" key="18">
    <source>
        <dbReference type="Proteomes" id="UP000234289"/>
    </source>
</evidence>
<evidence type="ECO:0000313" key="17">
    <source>
        <dbReference type="Proteomes" id="UP000218620"/>
    </source>
</evidence>
<protein>
    <submittedName>
        <fullName evidence="2">Uncharacterized protein</fullName>
    </submittedName>
</protein>
<dbReference type="Proteomes" id="UP000218377">
    <property type="component" value="Unassembled WGS sequence"/>
</dbReference>
<dbReference type="Proteomes" id="UP000094793">
    <property type="component" value="Chromosome"/>
</dbReference>
<dbReference type="Proteomes" id="UP000234327">
    <property type="component" value="Unassembled WGS sequence"/>
</dbReference>
<evidence type="ECO:0000313" key="13">
    <source>
        <dbReference type="Proteomes" id="UP000217564"/>
    </source>
</evidence>
<feature type="transmembrane region" description="Helical" evidence="1">
    <location>
        <begin position="16"/>
        <end position="38"/>
    </location>
</feature>
<feature type="transmembrane region" description="Helical" evidence="1">
    <location>
        <begin position="172"/>
        <end position="194"/>
    </location>
</feature>
<reference evidence="19 20" key="4">
    <citation type="submission" date="2017-03" db="EMBL/GenBank/DDBJ databases">
        <authorList>
            <person name="Afonso C.L."/>
            <person name="Miller P.J."/>
            <person name="Scott M.A."/>
            <person name="Spackman E."/>
            <person name="Goraichik I."/>
            <person name="Dimitrov K.M."/>
            <person name="Suarez D.L."/>
            <person name="Swayne D.E."/>
        </authorList>
    </citation>
    <scope>NUCLEOTIDE SEQUENCE [LARGE SCALE GENOMIC DNA]</scope>
    <source>
        <strain evidence="8">6</strain>
        <strain evidence="20">6(3)</strain>
        <strain evidence="11">8</strain>
        <strain evidence="19">8(6)</strain>
        <strain evidence="10">ATCC 9175</strain>
        <strain evidence="9">CNRZ 920</strain>
    </source>
</reference>
<dbReference type="Proteomes" id="UP000217564">
    <property type="component" value="Unassembled WGS sequence"/>
</dbReference>
<keyword evidence="1" id="KW-1133">Transmembrane helix</keyword>
<dbReference type="EMBL" id="CP017150">
    <property type="protein sequence ID" value="AOP55240.1"/>
    <property type="molecule type" value="Genomic_DNA"/>
</dbReference>
<gene>
    <name evidence="10" type="ORF">BAUR9175_01642</name>
    <name evidence="9" type="ORF">BAUR920_01099</name>
    <name evidence="8" type="ORF">BAURA63_00353</name>
    <name evidence="11" type="ORF">BAURA86_01094</name>
    <name evidence="2" type="ORF">BLSMQ_3542</name>
    <name evidence="7" type="ORF">CIK59_02470</name>
    <name evidence="6" type="ORF">CIK62_03805</name>
    <name evidence="5" type="ORF">CIK64_04610</name>
    <name evidence="4" type="ORF">CIK65_17180</name>
    <name evidence="3" type="ORF">CIK79_06220</name>
</gene>
<feature type="transmembrane region" description="Helical" evidence="1">
    <location>
        <begin position="138"/>
        <end position="160"/>
    </location>
</feature>
<keyword evidence="21" id="KW-1185">Reference proteome</keyword>
<dbReference type="Proteomes" id="UP000234289">
    <property type="component" value="Unassembled WGS sequence"/>
</dbReference>
<feature type="transmembrane region" description="Helical" evidence="1">
    <location>
        <begin position="44"/>
        <end position="69"/>
    </location>
</feature>
<reference evidence="13 14" key="3">
    <citation type="journal article" date="2017" name="Elife">
        <title>Extensive horizontal gene transfer in cheese-associated bacteria.</title>
        <authorList>
            <person name="Bonham K.S."/>
            <person name="Wolfe B.E."/>
            <person name="Dutton R.J."/>
        </authorList>
    </citation>
    <scope>NUCLEOTIDE SEQUENCE [LARGE SCALE GENOMIC DNA]</scope>
    <source>
        <strain evidence="7 15">738_8</strain>
        <strain evidence="6 14">900_6</strain>
        <strain evidence="5 13">947_7</strain>
        <strain evidence="4 17">962_8</strain>
        <strain evidence="3 16">JB5</strain>
    </source>
</reference>
<dbReference type="Proteomes" id="UP000234300">
    <property type="component" value="Unassembled WGS sequence"/>
</dbReference>
<reference evidence="18 21" key="5">
    <citation type="submission" date="2017-03" db="EMBL/GenBank/DDBJ databases">
        <authorList>
            <person name="Monnet C."/>
        </authorList>
    </citation>
    <scope>NUCLEOTIDE SEQUENCE [LARGE SCALE GENOMIC DNA]</scope>
    <source>
        <strain evidence="21">ATCC 9175</strain>
        <strain evidence="18">CNRZ 920</strain>
    </source>
</reference>
<reference evidence="12" key="2">
    <citation type="submission" date="2016-09" db="EMBL/GenBank/DDBJ databases">
        <title>Complete Genome Sequence of Brevibacterium linens SMQ-1335.</title>
        <authorList>
            <person name="de Melo A.G."/>
            <person name="Labrie S.J."/>
            <person name="Dumaresq J."/>
            <person name="Roberts R.J."/>
            <person name="Tremblay D.M."/>
            <person name="Moineau S."/>
        </authorList>
    </citation>
    <scope>NUCLEOTIDE SEQUENCE [LARGE SCALE GENOMIC DNA]</scope>
    <source>
        <strain evidence="12">SMQ-1335</strain>
    </source>
</reference>
<sequence length="256" mass="27331">MAHQAPSALAQSLRRAIVMAIVTTFSLAALGGIIVLLGDIESEIAYQVLATTALTGVFSVATFCGATLIGRRGKQFGVITIGLAVLALALALWFVWAEPYDVDLPWKLLVTACLLSACTSVASLILLLVSNRSWTVRIALSITLCLIALGCALSLISIWFQSAWDYEWLTRLIGIVWILAALGVVVVPVSSLLLKPESAAVEPQTDLGEADSDLSAKAVSELSPQSVRRIEEAARLADLTPDEFVDRCLTTLPDSH</sequence>
<dbReference type="EMBL" id="NRHA01000004">
    <property type="protein sequence ID" value="PCC55185.1"/>
    <property type="molecule type" value="Genomic_DNA"/>
</dbReference>
<dbReference type="Proteomes" id="UP000234525">
    <property type="component" value="Unassembled WGS sequence"/>
</dbReference>
<evidence type="ECO:0000313" key="2">
    <source>
        <dbReference type="EMBL" id="AOP55240.1"/>
    </source>
</evidence>
<dbReference type="OrthoDB" id="4803806at2"/>
<evidence type="ECO:0000313" key="15">
    <source>
        <dbReference type="Proteomes" id="UP000217881"/>
    </source>
</evidence>
<evidence type="ECO:0000313" key="10">
    <source>
        <dbReference type="EMBL" id="SMX78081.1"/>
    </source>
</evidence>
<evidence type="ECO:0000313" key="6">
    <source>
        <dbReference type="EMBL" id="PCC51638.1"/>
    </source>
</evidence>
<dbReference type="EMBL" id="FXZG01000005">
    <property type="protein sequence ID" value="SMX75414.1"/>
    <property type="molecule type" value="Genomic_DNA"/>
</dbReference>
<evidence type="ECO:0000313" key="16">
    <source>
        <dbReference type="Proteomes" id="UP000218377"/>
    </source>
</evidence>
<dbReference type="InterPro" id="IPR036259">
    <property type="entry name" value="MFS_trans_sf"/>
</dbReference>